<comment type="caution">
    <text evidence="4">The sequence shown here is derived from an EMBL/GenBank/DDBJ whole genome shotgun (WGS) entry which is preliminary data.</text>
</comment>
<feature type="compositionally biased region" description="Basic and acidic residues" evidence="3">
    <location>
        <begin position="906"/>
        <end position="924"/>
    </location>
</feature>
<dbReference type="InterPro" id="IPR002110">
    <property type="entry name" value="Ankyrin_rpt"/>
</dbReference>
<dbReference type="SUPFAM" id="SSF48403">
    <property type="entry name" value="Ankyrin repeat"/>
    <property type="match status" value="1"/>
</dbReference>
<evidence type="ECO:0000256" key="2">
    <source>
        <dbReference type="SAM" id="Coils"/>
    </source>
</evidence>
<feature type="coiled-coil region" evidence="2">
    <location>
        <begin position="782"/>
        <end position="809"/>
    </location>
</feature>
<gene>
    <name evidence="4" type="ORF">BASA50_006513</name>
</gene>
<feature type="compositionally biased region" description="Low complexity" evidence="3">
    <location>
        <begin position="167"/>
        <end position="177"/>
    </location>
</feature>
<feature type="compositionally biased region" description="Basic and acidic residues" evidence="3">
    <location>
        <begin position="1595"/>
        <end position="1605"/>
    </location>
</feature>
<feature type="region of interest" description="Disordered" evidence="3">
    <location>
        <begin position="238"/>
        <end position="281"/>
    </location>
</feature>
<keyword evidence="2" id="KW-0175">Coiled coil</keyword>
<dbReference type="PROSITE" id="PS50297">
    <property type="entry name" value="ANK_REP_REGION"/>
    <property type="match status" value="1"/>
</dbReference>
<organism evidence="4 5">
    <name type="scientific">Batrachochytrium salamandrivorans</name>
    <dbReference type="NCBI Taxonomy" id="1357716"/>
    <lineage>
        <taxon>Eukaryota</taxon>
        <taxon>Fungi</taxon>
        <taxon>Fungi incertae sedis</taxon>
        <taxon>Chytridiomycota</taxon>
        <taxon>Chytridiomycota incertae sedis</taxon>
        <taxon>Chytridiomycetes</taxon>
        <taxon>Rhizophydiales</taxon>
        <taxon>Rhizophydiales incertae sedis</taxon>
        <taxon>Batrachochytrium</taxon>
    </lineage>
</organism>
<feature type="coiled-coil region" evidence="2">
    <location>
        <begin position="1710"/>
        <end position="1761"/>
    </location>
</feature>
<evidence type="ECO:0000313" key="4">
    <source>
        <dbReference type="EMBL" id="KAH6594563.1"/>
    </source>
</evidence>
<evidence type="ECO:0008006" key="6">
    <source>
        <dbReference type="Google" id="ProtNLM"/>
    </source>
</evidence>
<feature type="region of interest" description="Disordered" evidence="3">
    <location>
        <begin position="82"/>
        <end position="119"/>
    </location>
</feature>
<feature type="compositionally biased region" description="Basic and acidic residues" evidence="3">
    <location>
        <begin position="269"/>
        <end position="279"/>
    </location>
</feature>
<keyword evidence="1" id="KW-0040">ANK repeat</keyword>
<proteinExistence type="predicted"/>
<evidence type="ECO:0000256" key="1">
    <source>
        <dbReference type="PROSITE-ProRule" id="PRU00023"/>
    </source>
</evidence>
<accession>A0ABQ8FA27</accession>
<feature type="region of interest" description="Disordered" evidence="3">
    <location>
        <begin position="888"/>
        <end position="924"/>
    </location>
</feature>
<feature type="region of interest" description="Disordered" evidence="3">
    <location>
        <begin position="154"/>
        <end position="177"/>
    </location>
</feature>
<evidence type="ECO:0000313" key="5">
    <source>
        <dbReference type="Proteomes" id="UP001648503"/>
    </source>
</evidence>
<dbReference type="Proteomes" id="UP001648503">
    <property type="component" value="Unassembled WGS sequence"/>
</dbReference>
<evidence type="ECO:0000256" key="3">
    <source>
        <dbReference type="SAM" id="MobiDB-lite"/>
    </source>
</evidence>
<feature type="compositionally biased region" description="Polar residues" evidence="3">
    <location>
        <begin position="375"/>
        <end position="388"/>
    </location>
</feature>
<feature type="compositionally biased region" description="Basic and acidic residues" evidence="3">
    <location>
        <begin position="1617"/>
        <end position="1638"/>
    </location>
</feature>
<feature type="compositionally biased region" description="Low complexity" evidence="3">
    <location>
        <begin position="259"/>
        <end position="268"/>
    </location>
</feature>
<dbReference type="PROSITE" id="PS50088">
    <property type="entry name" value="ANK_REPEAT"/>
    <property type="match status" value="1"/>
</dbReference>
<feature type="coiled-coil region" evidence="2">
    <location>
        <begin position="2162"/>
        <end position="2196"/>
    </location>
</feature>
<protein>
    <recommendedName>
        <fullName evidence="6">Coiled-coil protein</fullName>
    </recommendedName>
</protein>
<feature type="region of interest" description="Disordered" evidence="3">
    <location>
        <begin position="1595"/>
        <end position="1638"/>
    </location>
</feature>
<name>A0ABQ8FA27_9FUNG</name>
<sequence length="2199" mass="247465">MHFAAKSGMLHVIKLLIEKGADPSSLDSKGLLPEDYALDSDENCARYLRAQVMAQSARAKPKPSISNTGALLSKAIEHTSIESNGTGSHMHSPASRDSPHSSTTSGGQRDPHFATAGYGQGSTISLRMKSLPTVPEDAYVSSYEAYSSTVLQPLEDKPDQSQNNSISPELPELLGTLPTTSPQHAIQDQLNVDTSISPENIIVKLSHDIDSESESIITSGTSEPVEMDFDDFREIELPSRQTSPQPEISNDSNVDSKKGPPSKIPSKSEGFHSDIEHAGGEPTISSLWNASSHTSISPTHHASVSEKAHITSQANGLDTRSRSQLPVKYITNTNGYSPSIQKSRHGSQVSMCSITSRCITSGPTSPKRPPTSPTFNTTANGYTPTTPVNKQYTDKILAPKSQQRISSAYSISSNSIFEPKISDYKSSALQRGNFLSAKALFEPQSCSQISIDDSQYDIQEDQEIQAVKVREDALAPLESNVGSYEPSATGKSLAKKLFFESSAKYDEHGPIATLSNEASINASPLHTNNINSLKCTDNAALLSSEQGNTTSLQWCQELSRAREKASFLESENTHYKDVVAKRDSQIYTLLQQLKHATSSDELNKVKLHSRDNSENHTEFSKLAISPDIIKYYENEVKLLCQKIDEEKQLRGLQLSDQKRILDRVAELESHLAEHSSSIFDPKESKAKYKFDGTDTPLASQEEINRLKQQLDESIAQCKEYKEELNSCESHMLALDDELQIQEKNYNDVVKEYSAYKAQCSLDIKQCTQKLDDSTQEHDRVKIHSMQDQIEKLSLSLKESEEKLLFSQNQLAQRTAQVKELEDACANECRRFSESSPAHRLSDSSGEVVEAYIEPSNSQFRASSTSKKAYIASTSLLLPSSQISGILQKSKEVDQQSKSHNSQLEVVQKEKSQHPDENKNHSVDASDKLGLLYTAMEDNAKEIERIFDEIMHQSESILNHYSCNGGTVTTPIRAAHTVSGVTAEDRVMERMRFHIKDLSLLKSLQESIKIEQKSNQTRYQEKTKSLINENQILKNEVCSLTMVVASVDTDKTVIVNSHKMDSEKYQDEIAQLTKRIEQYEARQVELKECIEHGKRHTIILEKSHATTVAELKREISHLMQSLSLERDGIQRTCDLQDKLGAYRETCQVLETVNTSSYQNGRLSSETHITDLDISPCPSSRSLSSLMSNHMGLYNRQKSLPELSLGDPTRQVLGPHVSQQKAEILDVHCRDLKEKQNKLLIAQSELHFPKKTPDRLHTESIDKDDMYRIETPHYNLTKLNIYAIQKENSDLRAKLRHSKQMHSELRKKCEQLEIVQTTTDQQVETNSALFIQAQIRTKSIQDETCSALEMLESITFTMAKIVTSWTSSLQQRNLPKNILLNNYDLSLENLITAINCGKNVYGKAAQDLKERIEDLVSDCNSNISSLELLLTEISKTDLSIEPRLLDLLYKLIGTQKENFVGEIEAFGIIGKYIHSMSQLVSGHAECVRNLAHSSLTSQKEHSASITAELNRKIAQLSQKNINITQQNETRVTELELMITKLQHDQYLFVEKTATTASPLVSVPDVQRNHNSTKLLSPSRPNIPSKLFITTNPLSLESESKLESKSDSDSSSSSDSNNRTIKEINPQKEKHATSQNPKKADTIETLTKTLLEYEIKIRDQLQELSELQSENATYKSTMINRLDQDSVVNQRIQYLEKQIDILSTSKASNEVTIRRLNSEIVTLSTEKNKLQEQSQHHIEAEMTISKLSSRVSDLEGTHARLKTENSRALQLRDEEHTQLLHCLDTKRKLSEDLQSRLEKAAYETAKKLSESKVLHIEKVTGMSEKLHFLEDEVISLQEKLSLSKGELASQLNSMASFRKKMDQDINAEAKCRDDAKQQFLNTISEMEEQQISLKEEVVLATSRISTLQRQVSGLEAKLRAKEANVSQLTKDLSLLQDEKLQEKAEDFDLRLQIQQMSIERGQILKESQNVVKHNASLSARIKTLEADMVNTVAKSYVNIDTQPTQLSLEPSTVTPLQSSAAPDVAPPISKERVRGVKLLLGDERSKRLTSEGESHRLLQQYEAALEKLQKEHSKVCLEFSVERSAFREIKRSLDESHEREARETRYTLQQENAIRSLQLSLKASQKKNALDSERLKKKFEKQAAKVVESYDARMSERRDLEKCRAQNDQEIHVAFERQLQALQDEIMCLRKELAHEVRKQHR</sequence>
<feature type="coiled-coil region" evidence="2">
    <location>
        <begin position="703"/>
        <end position="737"/>
    </location>
</feature>
<feature type="coiled-coil region" evidence="2">
    <location>
        <begin position="1640"/>
        <end position="1674"/>
    </location>
</feature>
<keyword evidence="5" id="KW-1185">Reference proteome</keyword>
<feature type="coiled-coil region" evidence="2">
    <location>
        <begin position="1054"/>
        <end position="1088"/>
    </location>
</feature>
<feature type="repeat" description="ANK" evidence="1">
    <location>
        <begin position="1"/>
        <end position="28"/>
    </location>
</feature>
<feature type="coiled-coil region" evidence="2">
    <location>
        <begin position="1873"/>
        <end position="1942"/>
    </location>
</feature>
<feature type="coiled-coil region" evidence="2">
    <location>
        <begin position="2048"/>
        <end position="2075"/>
    </location>
</feature>
<dbReference type="InterPro" id="IPR036770">
    <property type="entry name" value="Ankyrin_rpt-contain_sf"/>
</dbReference>
<feature type="compositionally biased region" description="Polar residues" evidence="3">
    <location>
        <begin position="239"/>
        <end position="253"/>
    </location>
</feature>
<dbReference type="EMBL" id="JAFCIX010000332">
    <property type="protein sequence ID" value="KAH6594563.1"/>
    <property type="molecule type" value="Genomic_DNA"/>
</dbReference>
<reference evidence="4 5" key="1">
    <citation type="submission" date="2021-02" db="EMBL/GenBank/DDBJ databases">
        <title>Variation within the Batrachochytrium salamandrivorans European outbreak.</title>
        <authorList>
            <person name="Kelly M."/>
            <person name="Pasmans F."/>
            <person name="Shea T.P."/>
            <person name="Munoz J.F."/>
            <person name="Carranza S."/>
            <person name="Cuomo C.A."/>
            <person name="Martel A."/>
        </authorList>
    </citation>
    <scope>NUCLEOTIDE SEQUENCE [LARGE SCALE GENOMIC DNA]</scope>
    <source>
        <strain evidence="4 5">AMFP18/2</strain>
    </source>
</reference>
<dbReference type="Gene3D" id="1.25.40.20">
    <property type="entry name" value="Ankyrin repeat-containing domain"/>
    <property type="match status" value="1"/>
</dbReference>
<feature type="region of interest" description="Disordered" evidence="3">
    <location>
        <begin position="360"/>
        <end position="388"/>
    </location>
</feature>